<dbReference type="AlphaFoldDB" id="A0ABD6CI41"/>
<evidence type="ECO:0000256" key="2">
    <source>
        <dbReference type="SAM" id="Phobius"/>
    </source>
</evidence>
<dbReference type="InterPro" id="IPR055743">
    <property type="entry name" value="DUF7319"/>
</dbReference>
<comment type="caution">
    <text evidence="4">The sequence shown here is derived from an EMBL/GenBank/DDBJ whole genome shotgun (WGS) entry which is preliminary data.</text>
</comment>
<name>A0ABD6CI41_9EURY</name>
<keyword evidence="2" id="KW-0812">Transmembrane</keyword>
<evidence type="ECO:0000313" key="5">
    <source>
        <dbReference type="Proteomes" id="UP001597119"/>
    </source>
</evidence>
<accession>A0ABD6CI41</accession>
<reference evidence="4 5" key="1">
    <citation type="journal article" date="2019" name="Int. J. Syst. Evol. Microbiol.">
        <title>The Global Catalogue of Microorganisms (GCM) 10K type strain sequencing project: providing services to taxonomists for standard genome sequencing and annotation.</title>
        <authorList>
            <consortium name="The Broad Institute Genomics Platform"/>
            <consortium name="The Broad Institute Genome Sequencing Center for Infectious Disease"/>
            <person name="Wu L."/>
            <person name="Ma J."/>
        </authorList>
    </citation>
    <scope>NUCLEOTIDE SEQUENCE [LARGE SCALE GENOMIC DNA]</scope>
    <source>
        <strain evidence="4 5">CGMCC 1.12125</strain>
    </source>
</reference>
<evidence type="ECO:0000259" key="3">
    <source>
        <dbReference type="Pfam" id="PF24003"/>
    </source>
</evidence>
<evidence type="ECO:0000256" key="1">
    <source>
        <dbReference type="SAM" id="MobiDB-lite"/>
    </source>
</evidence>
<keyword evidence="2" id="KW-0472">Membrane</keyword>
<organism evidence="4 5">
    <name type="scientific">Halorientalis brevis</name>
    <dbReference type="NCBI Taxonomy" id="1126241"/>
    <lineage>
        <taxon>Archaea</taxon>
        <taxon>Methanobacteriati</taxon>
        <taxon>Methanobacteriota</taxon>
        <taxon>Stenosarchaea group</taxon>
        <taxon>Halobacteria</taxon>
        <taxon>Halobacteriales</taxon>
        <taxon>Haloarculaceae</taxon>
        <taxon>Halorientalis</taxon>
    </lineage>
</organism>
<proteinExistence type="predicted"/>
<sequence length="285" mass="31332">MSDASDDRVGDDEREASDREDSTEELSTEQLRQQVEEKYDFENFGPDDMAEMSADEWEAAFDPDTWITGEELLDRVEADLKYRVAIRDVFARVERLDDGRIVAYSDEGYATVNPDGSVEGQGTVLRDVEPVVALCSMDDYDVPDMPDGEVLPDPADVAEGSGELGNLVLQAIAGVQVLAGIGLLLSWVLFALGVLQPPTTRVGQDLNLTLMVLAGLAFLVIGFVLFATVANARLSDKFRAEEYRNRLRAIGMESGERPDFLPVEDGEWTGDEPNRLETGTDTADE</sequence>
<protein>
    <recommendedName>
        <fullName evidence="3">DUF7319 domain-containing protein</fullName>
    </recommendedName>
</protein>
<evidence type="ECO:0000313" key="4">
    <source>
        <dbReference type="EMBL" id="MFD1589231.1"/>
    </source>
</evidence>
<feature type="transmembrane region" description="Helical" evidence="2">
    <location>
        <begin position="167"/>
        <end position="190"/>
    </location>
</feature>
<keyword evidence="5" id="KW-1185">Reference proteome</keyword>
<gene>
    <name evidence="4" type="ORF">ACFR9U_19815</name>
</gene>
<dbReference type="Pfam" id="PF24003">
    <property type="entry name" value="DUF7319"/>
    <property type="match status" value="1"/>
</dbReference>
<feature type="domain" description="DUF7319" evidence="3">
    <location>
        <begin position="52"/>
        <end position="265"/>
    </location>
</feature>
<dbReference type="Proteomes" id="UP001597119">
    <property type="component" value="Unassembled WGS sequence"/>
</dbReference>
<feature type="region of interest" description="Disordered" evidence="1">
    <location>
        <begin position="256"/>
        <end position="285"/>
    </location>
</feature>
<feature type="region of interest" description="Disordered" evidence="1">
    <location>
        <begin position="1"/>
        <end position="35"/>
    </location>
</feature>
<keyword evidence="2" id="KW-1133">Transmembrane helix</keyword>
<dbReference type="RefSeq" id="WP_247378934.1">
    <property type="nucleotide sequence ID" value="NZ_JALLGV010000005.1"/>
</dbReference>
<dbReference type="EMBL" id="JBHUDJ010000014">
    <property type="protein sequence ID" value="MFD1589231.1"/>
    <property type="molecule type" value="Genomic_DNA"/>
</dbReference>
<feature type="transmembrane region" description="Helical" evidence="2">
    <location>
        <begin position="210"/>
        <end position="230"/>
    </location>
</feature>